<organism evidence="1 2">
    <name type="scientific">Roseateles hydrophilus</name>
    <dbReference type="NCBI Taxonomy" id="2975054"/>
    <lineage>
        <taxon>Bacteria</taxon>
        <taxon>Pseudomonadati</taxon>
        <taxon>Pseudomonadota</taxon>
        <taxon>Betaproteobacteria</taxon>
        <taxon>Burkholderiales</taxon>
        <taxon>Sphaerotilaceae</taxon>
        <taxon>Roseateles</taxon>
    </lineage>
</organism>
<evidence type="ECO:0000313" key="1">
    <source>
        <dbReference type="EMBL" id="MCY4745951.1"/>
    </source>
</evidence>
<reference evidence="1" key="1">
    <citation type="submission" date="2022-08" db="EMBL/GenBank/DDBJ databases">
        <title>Genome sequencing of Pelomonas sp. UHG3.</title>
        <authorList>
            <person name="So Y."/>
        </authorList>
    </citation>
    <scope>NUCLEOTIDE SEQUENCE</scope>
    <source>
        <strain evidence="1">UHG3</strain>
    </source>
</reference>
<protein>
    <submittedName>
        <fullName evidence="1">RNA polymerase sigma factor</fullName>
    </submittedName>
</protein>
<gene>
    <name evidence="1" type="ORF">NYO99_13280</name>
</gene>
<evidence type="ECO:0000313" key="2">
    <source>
        <dbReference type="Proteomes" id="UP001076464"/>
    </source>
</evidence>
<comment type="caution">
    <text evidence="1">The sequence shown here is derived from an EMBL/GenBank/DDBJ whole genome shotgun (WGS) entry which is preliminary data.</text>
</comment>
<dbReference type="EMBL" id="JAPPUY010000003">
    <property type="protein sequence ID" value="MCY4745951.1"/>
    <property type="molecule type" value="Genomic_DNA"/>
</dbReference>
<accession>A0ACC6CC13</accession>
<sequence>MLPTDDDALIAGTPPEPAEAVAPPTAADLAALYPAWYPRLARYFRACGCHQALAHELAQESFVQALRGLPGFRGGSQLSTWLWAIGQRVWLAELRRKRPLDRVDDVEDLDGLMFADDAHLSEPVDCVRRGFARFAMAHPQRAEALYLHYWGGLQHGELGELIGRTERATTVYLAASRAKLAPFLKECDDC</sequence>
<proteinExistence type="predicted"/>
<name>A0ACC6CC13_9BURK</name>
<dbReference type="Proteomes" id="UP001076464">
    <property type="component" value="Unassembled WGS sequence"/>
</dbReference>
<keyword evidence="2" id="KW-1185">Reference proteome</keyword>